<dbReference type="SUPFAM" id="SSF51419">
    <property type="entry name" value="PLP-binding barrel"/>
    <property type="match status" value="1"/>
</dbReference>
<dbReference type="EMBL" id="QRGP01000001">
    <property type="protein sequence ID" value="RDV05971.1"/>
    <property type="molecule type" value="Genomic_DNA"/>
</dbReference>
<reference evidence="7" key="1">
    <citation type="submission" date="2018-08" db="EMBL/GenBank/DDBJ databases">
        <authorList>
            <person name="Kim S.-J."/>
            <person name="Jung G.-Y."/>
        </authorList>
    </citation>
    <scope>NUCLEOTIDE SEQUENCE [LARGE SCALE GENOMIC DNA]</scope>
    <source>
        <strain evidence="7">GY_G</strain>
    </source>
</reference>
<dbReference type="OrthoDB" id="9804072at2"/>
<keyword evidence="7" id="KW-1185">Reference proteome</keyword>
<name>A0A371BF21_9SPHN</name>
<dbReference type="NCBIfam" id="TIGR00044">
    <property type="entry name" value="YggS family pyridoxal phosphate-dependent enzyme"/>
    <property type="match status" value="1"/>
</dbReference>
<comment type="function">
    <text evidence="2">Pyridoxal 5'-phosphate (PLP)-binding protein, which is involved in PLP homeostasis.</text>
</comment>
<dbReference type="Pfam" id="PF01168">
    <property type="entry name" value="Ala_racemase_N"/>
    <property type="match status" value="1"/>
</dbReference>
<dbReference type="FunFam" id="3.20.20.10:FF:000018">
    <property type="entry name" value="Pyridoxal phosphate homeostasis protein"/>
    <property type="match status" value="1"/>
</dbReference>
<accession>A0A371BF21</accession>
<keyword evidence="1 2" id="KW-0663">Pyridoxal phosphate</keyword>
<dbReference type="PANTHER" id="PTHR10146">
    <property type="entry name" value="PROLINE SYNTHETASE CO-TRANSCRIBED BACTERIAL HOMOLOG PROTEIN"/>
    <property type="match status" value="1"/>
</dbReference>
<comment type="similarity">
    <text evidence="2 4">Belongs to the pyridoxal phosphate-binding protein YggS/PROSC family.</text>
</comment>
<dbReference type="AlphaFoldDB" id="A0A371BF21"/>
<dbReference type="InterPro" id="IPR011078">
    <property type="entry name" value="PyrdxlP_homeostasis"/>
</dbReference>
<dbReference type="InterPro" id="IPR029066">
    <property type="entry name" value="PLP-binding_barrel"/>
</dbReference>
<dbReference type="PANTHER" id="PTHR10146:SF14">
    <property type="entry name" value="PYRIDOXAL PHOSPHATE HOMEOSTASIS PROTEIN"/>
    <property type="match status" value="1"/>
</dbReference>
<evidence type="ECO:0000256" key="1">
    <source>
        <dbReference type="ARBA" id="ARBA00022898"/>
    </source>
</evidence>
<evidence type="ECO:0000256" key="2">
    <source>
        <dbReference type="HAMAP-Rule" id="MF_02087"/>
    </source>
</evidence>
<evidence type="ECO:0000259" key="5">
    <source>
        <dbReference type="Pfam" id="PF01168"/>
    </source>
</evidence>
<dbReference type="PIRSF" id="PIRSF004848">
    <property type="entry name" value="YBL036c_PLPDEIII"/>
    <property type="match status" value="1"/>
</dbReference>
<feature type="modified residue" description="N6-(pyridoxal phosphate)lysine" evidence="2 3">
    <location>
        <position position="41"/>
    </location>
</feature>
<protein>
    <recommendedName>
        <fullName evidence="2">Pyridoxal phosphate homeostasis protein</fullName>
        <shortName evidence="2">PLP homeostasis protein</shortName>
    </recommendedName>
</protein>
<feature type="domain" description="Alanine racemase N-terminal" evidence="5">
    <location>
        <begin position="25"/>
        <end position="225"/>
    </location>
</feature>
<dbReference type="InterPro" id="IPR001608">
    <property type="entry name" value="Ala_racemase_N"/>
</dbReference>
<dbReference type="RefSeq" id="WP_115547532.1">
    <property type="nucleotide sequence ID" value="NZ_QRGP01000001.1"/>
</dbReference>
<evidence type="ECO:0000313" key="6">
    <source>
        <dbReference type="EMBL" id="RDV05971.1"/>
    </source>
</evidence>
<sequence>MPDATPETPARRLTDIHAEMAKACKIAKRSTDDVALIAVSKTRDADEIRPLLNAGHRMFGENRVQEAASKWPDLRSTYPDIQLHLIGQLQSNKAEEAVELFDCIHSLDRMSLLSALSRAMTKAGKQVPCFIQVNIGEEEQKGGCAIAELPELLEAAKAAHIAVVGLMCIPPADVEAAPYFALLAELAARHGLSQLSMGMSDDFPTAIQLGATHIRVGTALFGPRPAG</sequence>
<comment type="caution">
    <text evidence="6">The sequence shown here is derived from an EMBL/GenBank/DDBJ whole genome shotgun (WGS) entry which is preliminary data.</text>
</comment>
<dbReference type="Proteomes" id="UP000263833">
    <property type="component" value="Unassembled WGS sequence"/>
</dbReference>
<dbReference type="HAMAP" id="MF_02087">
    <property type="entry name" value="PLP_homeostasis"/>
    <property type="match status" value="1"/>
</dbReference>
<dbReference type="Gene3D" id="3.20.20.10">
    <property type="entry name" value="Alanine racemase"/>
    <property type="match status" value="1"/>
</dbReference>
<evidence type="ECO:0000256" key="3">
    <source>
        <dbReference type="PIRSR" id="PIRSR004848-1"/>
    </source>
</evidence>
<evidence type="ECO:0000313" key="7">
    <source>
        <dbReference type="Proteomes" id="UP000263833"/>
    </source>
</evidence>
<dbReference type="GO" id="GO:0030170">
    <property type="term" value="F:pyridoxal phosphate binding"/>
    <property type="evidence" value="ECO:0007669"/>
    <property type="project" value="UniProtKB-UniRule"/>
</dbReference>
<gene>
    <name evidence="6" type="ORF">DXH95_00500</name>
</gene>
<comment type="cofactor">
    <cofactor evidence="3">
        <name>pyridoxal 5'-phosphate</name>
        <dbReference type="ChEBI" id="CHEBI:597326"/>
    </cofactor>
</comment>
<evidence type="ECO:0000256" key="4">
    <source>
        <dbReference type="RuleBase" id="RU004514"/>
    </source>
</evidence>
<dbReference type="CDD" id="cd00635">
    <property type="entry name" value="PLPDE_III_YBL036c_like"/>
    <property type="match status" value="1"/>
</dbReference>
<organism evidence="6 7">
    <name type="scientific">Sphingorhabdus pulchriflava</name>
    <dbReference type="NCBI Taxonomy" id="2292257"/>
    <lineage>
        <taxon>Bacteria</taxon>
        <taxon>Pseudomonadati</taxon>
        <taxon>Pseudomonadota</taxon>
        <taxon>Alphaproteobacteria</taxon>
        <taxon>Sphingomonadales</taxon>
        <taxon>Sphingomonadaceae</taxon>
        <taxon>Sphingorhabdus</taxon>
    </lineage>
</organism>
<proteinExistence type="inferred from homology"/>